<dbReference type="InterPro" id="IPR036322">
    <property type="entry name" value="WD40_repeat_dom_sf"/>
</dbReference>
<proteinExistence type="predicted"/>
<reference evidence="2" key="1">
    <citation type="submission" date="2022-06" db="EMBL/GenBank/DDBJ databases">
        <title>Genome Sequence of Candolleomyces eurysporus.</title>
        <authorList>
            <person name="Buettner E."/>
        </authorList>
    </citation>
    <scope>NUCLEOTIDE SEQUENCE</scope>
    <source>
        <strain evidence="2">VTCC 930004</strain>
    </source>
</reference>
<dbReference type="EMBL" id="JANBPK010000012">
    <property type="protein sequence ID" value="KAJ2936880.1"/>
    <property type="molecule type" value="Genomic_DNA"/>
</dbReference>
<dbReference type="SUPFAM" id="SSF50978">
    <property type="entry name" value="WD40 repeat-like"/>
    <property type="match status" value="1"/>
</dbReference>
<protein>
    <submittedName>
        <fullName evidence="2">Uncharacterized protein</fullName>
    </submittedName>
</protein>
<accession>A0A9W8JUA8</accession>
<dbReference type="Proteomes" id="UP001140091">
    <property type="component" value="Unassembled WGS sequence"/>
</dbReference>
<gene>
    <name evidence="2" type="ORF">H1R20_g215</name>
</gene>
<keyword evidence="1" id="KW-0812">Transmembrane</keyword>
<feature type="transmembrane region" description="Helical" evidence="1">
    <location>
        <begin position="371"/>
        <end position="390"/>
    </location>
</feature>
<evidence type="ECO:0000256" key="1">
    <source>
        <dbReference type="SAM" id="Phobius"/>
    </source>
</evidence>
<dbReference type="AlphaFoldDB" id="A0A9W8JUA8"/>
<evidence type="ECO:0000313" key="2">
    <source>
        <dbReference type="EMBL" id="KAJ2936880.1"/>
    </source>
</evidence>
<keyword evidence="1" id="KW-0472">Membrane</keyword>
<keyword evidence="3" id="KW-1185">Reference proteome</keyword>
<evidence type="ECO:0000313" key="3">
    <source>
        <dbReference type="Proteomes" id="UP001140091"/>
    </source>
</evidence>
<keyword evidence="1" id="KW-1133">Transmembrane helix</keyword>
<sequence length="392" mass="43146">MPSQCAPLAVSDVELEYQVVCDLLSPRSSDAIGLALDVKGGFLALAFKDAVLLYELAEGSPKEREEDWSLSGCRLQETILKGFQVSHYPIKSIAMDEKLRFMAVLAGVKEIGIWEFSVASCDFAKLFRRGRLSDVCSPTATWKPLNYIQPFRTTGAETTSAHWDSNDDTTLVVLYNNGDIVTWKLNLDNDEAVPTLTAMIGPHLKGGALSPNRQSLAYHDYAYPGHTSLLHLSTPAPPRRLQCPECLNKPVPLTPCKFMFGGTWLLAPGVGHAHLWHIPTGTLASLIPLRPAHSEHGITHLSACGLHTSAEMFNLRIAAYATSPDPEVPPRVVIWKAFDLEYPKEDSVPLRFHSSALTNIRWALAGRVGKLAWIMIVILALLVFFVLKVLGN</sequence>
<comment type="caution">
    <text evidence="2">The sequence shown here is derived from an EMBL/GenBank/DDBJ whole genome shotgun (WGS) entry which is preliminary data.</text>
</comment>
<feature type="non-terminal residue" evidence="2">
    <location>
        <position position="392"/>
    </location>
</feature>
<dbReference type="OrthoDB" id="2831225at2759"/>
<name>A0A9W8JUA8_9AGAR</name>
<organism evidence="2 3">
    <name type="scientific">Candolleomyces eurysporus</name>
    <dbReference type="NCBI Taxonomy" id="2828524"/>
    <lineage>
        <taxon>Eukaryota</taxon>
        <taxon>Fungi</taxon>
        <taxon>Dikarya</taxon>
        <taxon>Basidiomycota</taxon>
        <taxon>Agaricomycotina</taxon>
        <taxon>Agaricomycetes</taxon>
        <taxon>Agaricomycetidae</taxon>
        <taxon>Agaricales</taxon>
        <taxon>Agaricineae</taxon>
        <taxon>Psathyrellaceae</taxon>
        <taxon>Candolleomyces</taxon>
    </lineage>
</organism>